<proteinExistence type="predicted"/>
<reference evidence="2 3" key="1">
    <citation type="journal article" date="2012" name="J. Bacteriol.">
        <title>Genome Sequence of Gallaecimonas xiamenensis Type Strain 3-C-1.</title>
        <authorList>
            <person name="Lai Q."/>
            <person name="Wang L."/>
            <person name="Wang W."/>
            <person name="Shao Z."/>
        </authorList>
    </citation>
    <scope>NUCLEOTIDE SEQUENCE [LARGE SCALE GENOMIC DNA]</scope>
    <source>
        <strain evidence="2 3">3-C-1</strain>
    </source>
</reference>
<evidence type="ECO:0000259" key="1">
    <source>
        <dbReference type="Pfam" id="PF01738"/>
    </source>
</evidence>
<comment type="caution">
    <text evidence="2">The sequence shown here is derived from an EMBL/GenBank/DDBJ whole genome shotgun (WGS) entry which is preliminary data.</text>
</comment>
<protein>
    <submittedName>
        <fullName evidence="2">Dienelactone hydrolase</fullName>
    </submittedName>
</protein>
<evidence type="ECO:0000313" key="3">
    <source>
        <dbReference type="Proteomes" id="UP000006755"/>
    </source>
</evidence>
<dbReference type="Pfam" id="PF01738">
    <property type="entry name" value="DLH"/>
    <property type="match status" value="1"/>
</dbReference>
<feature type="domain" description="Dienelactone hydrolase" evidence="1">
    <location>
        <begin position="26"/>
        <end position="239"/>
    </location>
</feature>
<dbReference type="Proteomes" id="UP000006755">
    <property type="component" value="Unassembled WGS sequence"/>
</dbReference>
<dbReference type="GO" id="GO:0016787">
    <property type="term" value="F:hydrolase activity"/>
    <property type="evidence" value="ECO:0007669"/>
    <property type="project" value="UniProtKB-KW"/>
</dbReference>
<dbReference type="RefSeq" id="WP_008486629.1">
    <property type="nucleotide sequence ID" value="NZ_AMRI01000037.1"/>
</dbReference>
<dbReference type="SUPFAM" id="SSF53474">
    <property type="entry name" value="alpha/beta-Hydrolases"/>
    <property type="match status" value="1"/>
</dbReference>
<dbReference type="InterPro" id="IPR029058">
    <property type="entry name" value="AB_hydrolase_fold"/>
</dbReference>
<keyword evidence="3" id="KW-1185">Reference proteome</keyword>
<dbReference type="OrthoDB" id="9787933at2"/>
<dbReference type="PANTHER" id="PTHR22946:SF4">
    <property type="entry name" value="ESTERASE FRSA"/>
    <property type="match status" value="1"/>
</dbReference>
<sequence length="241" mass="25916">MAVIKVVPVGYQLDGQQYEGQLVFQEGSQPSRALLMAPNFLGVSQGAIDQAEALVDDRSVILVLDPYGKDRSISGPDQAYATMVEVKSDHGRWRRLMVAAYEALLAEAQTFGIAKDNVAAFGFCFGGACVLELARLGIPLKAVVTFHGILDTPDPASSQNRCGPILICNGADDPLVPAESIKAFADEMNAIGADWQLVNFGGTVHSFTDKSANRPGQSQYNPLVTRRAFAMMADLFDEVFA</sequence>
<accession>K2IYZ0</accession>
<dbReference type="AlphaFoldDB" id="K2IYZ0"/>
<name>K2IYZ0_9GAMM</name>
<dbReference type="InterPro" id="IPR050261">
    <property type="entry name" value="FrsA_esterase"/>
</dbReference>
<keyword evidence="2" id="KW-0378">Hydrolase</keyword>
<evidence type="ECO:0000313" key="2">
    <source>
        <dbReference type="EMBL" id="EKE67762.1"/>
    </source>
</evidence>
<dbReference type="STRING" id="745411.B3C1_18136"/>
<dbReference type="PANTHER" id="PTHR22946">
    <property type="entry name" value="DIENELACTONE HYDROLASE DOMAIN-CONTAINING PROTEIN-RELATED"/>
    <property type="match status" value="1"/>
</dbReference>
<dbReference type="EMBL" id="AMRI01000037">
    <property type="protein sequence ID" value="EKE67762.1"/>
    <property type="molecule type" value="Genomic_DNA"/>
</dbReference>
<dbReference type="InterPro" id="IPR002925">
    <property type="entry name" value="Dienelactn_hydro"/>
</dbReference>
<dbReference type="Gene3D" id="3.40.50.1820">
    <property type="entry name" value="alpha/beta hydrolase"/>
    <property type="match status" value="1"/>
</dbReference>
<organism evidence="2 3">
    <name type="scientific">Gallaecimonas xiamenensis 3-C-1</name>
    <dbReference type="NCBI Taxonomy" id="745411"/>
    <lineage>
        <taxon>Bacteria</taxon>
        <taxon>Pseudomonadati</taxon>
        <taxon>Pseudomonadota</taxon>
        <taxon>Gammaproteobacteria</taxon>
        <taxon>Enterobacterales</taxon>
        <taxon>Gallaecimonadaceae</taxon>
        <taxon>Gallaecimonas</taxon>
    </lineage>
</organism>
<gene>
    <name evidence="2" type="ORF">B3C1_18136</name>
</gene>
<dbReference type="eggNOG" id="COG0412">
    <property type="taxonomic scope" value="Bacteria"/>
</dbReference>